<keyword evidence="7 9" id="KW-0547">Nucleotide-binding</keyword>
<dbReference type="Proteomes" id="UP001268683">
    <property type="component" value="Chromosome"/>
</dbReference>
<dbReference type="PANTHER" id="PTHR30457">
    <property type="entry name" value="5'-NUCLEOTIDASE SURE"/>
    <property type="match status" value="1"/>
</dbReference>
<dbReference type="GO" id="GO:0000166">
    <property type="term" value="F:nucleotide binding"/>
    <property type="evidence" value="ECO:0007669"/>
    <property type="project" value="UniProtKB-KW"/>
</dbReference>
<dbReference type="PANTHER" id="PTHR30457:SF12">
    <property type="entry name" value="5'_3'-NUCLEOTIDASE SURE"/>
    <property type="match status" value="1"/>
</dbReference>
<evidence type="ECO:0000256" key="6">
    <source>
        <dbReference type="ARBA" id="ARBA00022723"/>
    </source>
</evidence>
<sequence length="258" mass="28646">MISCERILVSNDDGISAEGMALLVEVAHELSDDVWIVAPDGEQSGASHSLTLSRPLRLRKHGDKKFSVSGTPTDCVMMALNHVMKDQRPTLVLSGVNRGANMAEDITYSGTCSVAMEGTLAGIPSIALSQQLSPERDHRWEPTKEYCLKVIKRLLPLDWDKGTFYNVNFPPCRATEVKGMRLVAHGHREATEIKIHKAKDPRGFSYYWLGLGGRDLEYNGDSDLGTVTDNYIAITPVHLELTEYEALKRQKASVDQDF</sequence>
<feature type="binding site" evidence="9">
    <location>
        <position position="44"/>
    </location>
    <ligand>
        <name>a divalent metal cation</name>
        <dbReference type="ChEBI" id="CHEBI:60240"/>
    </ligand>
</feature>
<proteinExistence type="inferred from homology"/>
<comment type="subcellular location">
    <subcellularLocation>
        <location evidence="3 9">Cytoplasm</location>
    </subcellularLocation>
</comment>
<dbReference type="RefSeq" id="WP_310798457.1">
    <property type="nucleotide sequence ID" value="NZ_CP123872.1"/>
</dbReference>
<evidence type="ECO:0000256" key="8">
    <source>
        <dbReference type="ARBA" id="ARBA00022801"/>
    </source>
</evidence>
<dbReference type="InterPro" id="IPR030048">
    <property type="entry name" value="SurE"/>
</dbReference>
<dbReference type="FunFam" id="3.40.1210.10:FF:000001">
    <property type="entry name" value="5'/3'-nucleotidase SurE"/>
    <property type="match status" value="1"/>
</dbReference>
<dbReference type="GO" id="GO:0008253">
    <property type="term" value="F:5'-nucleotidase activity"/>
    <property type="evidence" value="ECO:0007669"/>
    <property type="project" value="UniProtKB-UniRule"/>
</dbReference>
<keyword evidence="5 9" id="KW-0963">Cytoplasm</keyword>
<dbReference type="SUPFAM" id="SSF64167">
    <property type="entry name" value="SurE-like"/>
    <property type="match status" value="1"/>
</dbReference>
<dbReference type="KEGG" id="tmk:QGN29_13800"/>
<name>A0AA52EIE8_9PROT</name>
<comment type="similarity">
    <text evidence="4 9">Belongs to the SurE nucleotidase family.</text>
</comment>
<gene>
    <name evidence="9 11" type="primary">surE</name>
    <name evidence="11" type="ORF">QGN29_13800</name>
</gene>
<evidence type="ECO:0000256" key="1">
    <source>
        <dbReference type="ARBA" id="ARBA00000815"/>
    </source>
</evidence>
<dbReference type="EMBL" id="CP123872">
    <property type="protein sequence ID" value="WND02621.1"/>
    <property type="molecule type" value="Genomic_DNA"/>
</dbReference>
<dbReference type="Gene3D" id="3.40.1210.10">
    <property type="entry name" value="Survival protein SurE-like phosphatase/nucleotidase"/>
    <property type="match status" value="1"/>
</dbReference>
<feature type="binding site" evidence="9">
    <location>
        <position position="13"/>
    </location>
    <ligand>
        <name>a divalent metal cation</name>
        <dbReference type="ChEBI" id="CHEBI:60240"/>
    </ligand>
</feature>
<comment type="cofactor">
    <cofactor evidence="2">
        <name>Mg(2+)</name>
        <dbReference type="ChEBI" id="CHEBI:18420"/>
    </cofactor>
</comment>
<protein>
    <recommendedName>
        <fullName evidence="9">5'-nucleotidase SurE</fullName>
        <ecNumber evidence="9">3.1.3.5</ecNumber>
    </recommendedName>
    <alternativeName>
        <fullName evidence="9">Nucleoside 5'-monophosphate phosphohydrolase</fullName>
    </alternativeName>
</protein>
<dbReference type="InterPro" id="IPR002828">
    <property type="entry name" value="SurE-like_Pase/nucleotidase"/>
</dbReference>
<dbReference type="HAMAP" id="MF_00060">
    <property type="entry name" value="SurE"/>
    <property type="match status" value="1"/>
</dbReference>
<accession>A0AA52EIE8</accession>
<dbReference type="NCBIfam" id="TIGR00087">
    <property type="entry name" value="surE"/>
    <property type="match status" value="1"/>
</dbReference>
<dbReference type="GO" id="GO:0008254">
    <property type="term" value="F:3'-nucleotidase activity"/>
    <property type="evidence" value="ECO:0007669"/>
    <property type="project" value="TreeGrafter"/>
</dbReference>
<feature type="binding site" evidence="9">
    <location>
        <position position="12"/>
    </location>
    <ligand>
        <name>a divalent metal cation</name>
        <dbReference type="ChEBI" id="CHEBI:60240"/>
    </ligand>
</feature>
<dbReference type="GO" id="GO:0046872">
    <property type="term" value="F:metal ion binding"/>
    <property type="evidence" value="ECO:0007669"/>
    <property type="project" value="UniProtKB-UniRule"/>
</dbReference>
<evidence type="ECO:0000313" key="12">
    <source>
        <dbReference type="Proteomes" id="UP001268683"/>
    </source>
</evidence>
<dbReference type="Pfam" id="PF01975">
    <property type="entry name" value="SurE"/>
    <property type="match status" value="1"/>
</dbReference>
<dbReference type="GO" id="GO:0004309">
    <property type="term" value="F:exopolyphosphatase activity"/>
    <property type="evidence" value="ECO:0007669"/>
    <property type="project" value="TreeGrafter"/>
</dbReference>
<comment type="cofactor">
    <cofactor evidence="9">
        <name>a divalent metal cation</name>
        <dbReference type="ChEBI" id="CHEBI:60240"/>
    </cofactor>
    <text evidence="9">Binds 1 divalent metal cation per subunit.</text>
</comment>
<evidence type="ECO:0000256" key="3">
    <source>
        <dbReference type="ARBA" id="ARBA00004496"/>
    </source>
</evidence>
<keyword evidence="12" id="KW-1185">Reference proteome</keyword>
<reference evidence="11" key="1">
    <citation type="submission" date="2023-04" db="EMBL/GenBank/DDBJ databases">
        <title>Complete genome sequence of Temperatibacter marinus.</title>
        <authorList>
            <person name="Rong J.-C."/>
            <person name="Yi M.-L."/>
            <person name="Zhao Q."/>
        </authorList>
    </citation>
    <scope>NUCLEOTIDE SEQUENCE</scope>
    <source>
        <strain evidence="11">NBRC 110045</strain>
    </source>
</reference>
<evidence type="ECO:0000256" key="2">
    <source>
        <dbReference type="ARBA" id="ARBA00001946"/>
    </source>
</evidence>
<comment type="function">
    <text evidence="9">Nucleotidase that shows phosphatase activity on nucleoside 5'-monophosphates.</text>
</comment>
<feature type="domain" description="Survival protein SurE-like phosphatase/nucleotidase" evidence="10">
    <location>
        <begin position="7"/>
        <end position="190"/>
    </location>
</feature>
<evidence type="ECO:0000256" key="5">
    <source>
        <dbReference type="ARBA" id="ARBA00022490"/>
    </source>
</evidence>
<organism evidence="11 12">
    <name type="scientific">Temperatibacter marinus</name>
    <dbReference type="NCBI Taxonomy" id="1456591"/>
    <lineage>
        <taxon>Bacteria</taxon>
        <taxon>Pseudomonadati</taxon>
        <taxon>Pseudomonadota</taxon>
        <taxon>Alphaproteobacteria</taxon>
        <taxon>Kordiimonadales</taxon>
        <taxon>Temperatibacteraceae</taxon>
        <taxon>Temperatibacter</taxon>
    </lineage>
</organism>
<dbReference type="EC" id="3.1.3.5" evidence="9"/>
<evidence type="ECO:0000256" key="7">
    <source>
        <dbReference type="ARBA" id="ARBA00022741"/>
    </source>
</evidence>
<keyword evidence="6 9" id="KW-0479">Metal-binding</keyword>
<comment type="catalytic activity">
    <reaction evidence="1 9">
        <text>a ribonucleoside 5'-phosphate + H2O = a ribonucleoside + phosphate</text>
        <dbReference type="Rhea" id="RHEA:12484"/>
        <dbReference type="ChEBI" id="CHEBI:15377"/>
        <dbReference type="ChEBI" id="CHEBI:18254"/>
        <dbReference type="ChEBI" id="CHEBI:43474"/>
        <dbReference type="ChEBI" id="CHEBI:58043"/>
        <dbReference type="EC" id="3.1.3.5"/>
    </reaction>
</comment>
<dbReference type="InterPro" id="IPR036523">
    <property type="entry name" value="SurE-like_sf"/>
</dbReference>
<evidence type="ECO:0000256" key="4">
    <source>
        <dbReference type="ARBA" id="ARBA00011062"/>
    </source>
</evidence>
<evidence type="ECO:0000259" key="10">
    <source>
        <dbReference type="Pfam" id="PF01975"/>
    </source>
</evidence>
<evidence type="ECO:0000256" key="9">
    <source>
        <dbReference type="HAMAP-Rule" id="MF_00060"/>
    </source>
</evidence>
<keyword evidence="8 9" id="KW-0378">Hydrolase</keyword>
<dbReference type="GO" id="GO:0005737">
    <property type="term" value="C:cytoplasm"/>
    <property type="evidence" value="ECO:0007669"/>
    <property type="project" value="UniProtKB-SubCell"/>
</dbReference>
<evidence type="ECO:0000313" key="11">
    <source>
        <dbReference type="EMBL" id="WND02621.1"/>
    </source>
</evidence>
<dbReference type="AlphaFoldDB" id="A0AA52EIE8"/>
<feature type="binding site" evidence="9">
    <location>
        <position position="97"/>
    </location>
    <ligand>
        <name>a divalent metal cation</name>
        <dbReference type="ChEBI" id="CHEBI:60240"/>
    </ligand>
</feature>
<dbReference type="NCBIfam" id="NF001490">
    <property type="entry name" value="PRK00346.1-4"/>
    <property type="match status" value="1"/>
</dbReference>